<dbReference type="CDD" id="cd22796">
    <property type="entry name" value="OTU_plant_OTU6-like"/>
    <property type="match status" value="1"/>
</dbReference>
<dbReference type="EMBL" id="JH992997">
    <property type="protein sequence ID" value="EKX45797.1"/>
    <property type="molecule type" value="Genomic_DNA"/>
</dbReference>
<evidence type="ECO:0000256" key="5">
    <source>
        <dbReference type="ARBA" id="ARBA00022786"/>
    </source>
</evidence>
<sequence>MTRLVVKQHVVSKNSSNGSSTGSSSNNNSNNHHASNQNRSNSRNNSPTIWRNVHEGSRQNVFENSTLGAPGDDTTSFIAPARSYGELSEMCGHEAREDEKELAGVVSHENWRDTSTIERKQFGLGPSHSPAAAKTSHEDCSEDEYNSADEACNDCGRRGDNLSEEELENILWKEKGFKIRRMKEDGNCLFRAISDQVYGDPEMHEEVRELCMDYLVAERGHFSQFVTQDFDEYVRRKRNDKEFGNNLEMQALSEIYNRPIEVYRGSAVPMKIFHEGYGSGSAPLRLSYHRGNHYNSVIDPKEHTVGVGLGLPGYETRNPVNERIEEEFEKHAELPLQFALRESEADEMEAALLESTLRASRETWEDAEIQKQLDELGFMQSRLEESPYSRAAAAVEELLREEIHRRKTVSVH</sequence>
<keyword evidence="11" id="KW-1185">Reference proteome</keyword>
<feature type="region of interest" description="Disordered" evidence="7">
    <location>
        <begin position="1"/>
        <end position="50"/>
    </location>
</feature>
<dbReference type="GO" id="GO:0016579">
    <property type="term" value="P:protein deubiquitination"/>
    <property type="evidence" value="ECO:0007669"/>
    <property type="project" value="TreeGrafter"/>
</dbReference>
<dbReference type="GeneID" id="17302598"/>
<dbReference type="GO" id="GO:0061578">
    <property type="term" value="F:K63-linked deubiquitinase activity"/>
    <property type="evidence" value="ECO:0007669"/>
    <property type="project" value="TreeGrafter"/>
</dbReference>
<dbReference type="OMA" id="NEYQINT"/>
<dbReference type="InterPro" id="IPR003323">
    <property type="entry name" value="OTU_dom"/>
</dbReference>
<dbReference type="InterPro" id="IPR038765">
    <property type="entry name" value="Papain-like_cys_pep_sf"/>
</dbReference>
<dbReference type="OrthoDB" id="409956at2759"/>
<dbReference type="AlphaFoldDB" id="L1JBZ1"/>
<comment type="similarity">
    <text evidence="2">Belongs to the peptidase C85 family.</text>
</comment>
<dbReference type="EC" id="3.4.19.12" evidence="3"/>
<evidence type="ECO:0000256" key="3">
    <source>
        <dbReference type="ARBA" id="ARBA00012759"/>
    </source>
</evidence>
<keyword evidence="5" id="KW-0833">Ubl conjugation pathway</keyword>
<evidence type="ECO:0000256" key="2">
    <source>
        <dbReference type="ARBA" id="ARBA00010407"/>
    </source>
</evidence>
<evidence type="ECO:0000313" key="9">
    <source>
        <dbReference type="EMBL" id="EKX45797.1"/>
    </source>
</evidence>
<dbReference type="FunFam" id="3.90.70.80:FF:000018">
    <property type="entry name" value="OTU domain-containing protein 5-B"/>
    <property type="match status" value="1"/>
</dbReference>
<feature type="domain" description="OTU" evidence="8">
    <location>
        <begin position="177"/>
        <end position="300"/>
    </location>
</feature>
<dbReference type="HOGENOM" id="CLU_668096_0_0_1"/>
<gene>
    <name evidence="9" type="ORF">GUITHDRAFT_108248</name>
</gene>
<evidence type="ECO:0000259" key="8">
    <source>
        <dbReference type="PROSITE" id="PS50802"/>
    </source>
</evidence>
<dbReference type="KEGG" id="gtt:GUITHDRAFT_108248"/>
<dbReference type="PaxDb" id="55529-EKX45797"/>
<evidence type="ECO:0000256" key="6">
    <source>
        <dbReference type="ARBA" id="ARBA00022801"/>
    </source>
</evidence>
<feature type="compositionally biased region" description="Low complexity" evidence="7">
    <location>
        <begin position="14"/>
        <end position="46"/>
    </location>
</feature>
<dbReference type="STRING" id="905079.L1JBZ1"/>
<dbReference type="Pfam" id="PF02338">
    <property type="entry name" value="OTU"/>
    <property type="match status" value="1"/>
</dbReference>
<reference evidence="11" key="2">
    <citation type="submission" date="2012-11" db="EMBL/GenBank/DDBJ databases">
        <authorList>
            <person name="Kuo A."/>
            <person name="Curtis B.A."/>
            <person name="Tanifuji G."/>
            <person name="Burki F."/>
            <person name="Gruber A."/>
            <person name="Irimia M."/>
            <person name="Maruyama S."/>
            <person name="Arias M.C."/>
            <person name="Ball S.G."/>
            <person name="Gile G.H."/>
            <person name="Hirakawa Y."/>
            <person name="Hopkins J.F."/>
            <person name="Rensing S.A."/>
            <person name="Schmutz J."/>
            <person name="Symeonidi A."/>
            <person name="Elias M."/>
            <person name="Eveleigh R.J."/>
            <person name="Herman E.K."/>
            <person name="Klute M.J."/>
            <person name="Nakayama T."/>
            <person name="Obornik M."/>
            <person name="Reyes-Prieto A."/>
            <person name="Armbrust E.V."/>
            <person name="Aves S.J."/>
            <person name="Beiko R.G."/>
            <person name="Coutinho P."/>
            <person name="Dacks J.B."/>
            <person name="Durnford D.G."/>
            <person name="Fast N.M."/>
            <person name="Green B.R."/>
            <person name="Grisdale C."/>
            <person name="Hempe F."/>
            <person name="Henrissat B."/>
            <person name="Hoppner M.P."/>
            <person name="Ishida K.-I."/>
            <person name="Kim E."/>
            <person name="Koreny L."/>
            <person name="Kroth P.G."/>
            <person name="Liu Y."/>
            <person name="Malik S.-B."/>
            <person name="Maier U.G."/>
            <person name="McRose D."/>
            <person name="Mock T."/>
            <person name="Neilson J.A."/>
            <person name="Onodera N.T."/>
            <person name="Poole A.M."/>
            <person name="Pritham E.J."/>
            <person name="Richards T.A."/>
            <person name="Rocap G."/>
            <person name="Roy S.W."/>
            <person name="Sarai C."/>
            <person name="Schaack S."/>
            <person name="Shirato S."/>
            <person name="Slamovits C.H."/>
            <person name="Spencer D.F."/>
            <person name="Suzuki S."/>
            <person name="Worden A.Z."/>
            <person name="Zauner S."/>
            <person name="Barry K."/>
            <person name="Bell C."/>
            <person name="Bharti A.K."/>
            <person name="Crow J.A."/>
            <person name="Grimwood J."/>
            <person name="Kramer R."/>
            <person name="Lindquist E."/>
            <person name="Lucas S."/>
            <person name="Salamov A."/>
            <person name="McFadden G.I."/>
            <person name="Lane C.E."/>
            <person name="Keeling P.J."/>
            <person name="Gray M.W."/>
            <person name="Grigoriev I.V."/>
            <person name="Archibald J.M."/>
        </authorList>
    </citation>
    <scope>NUCLEOTIDE SEQUENCE</scope>
    <source>
        <strain evidence="11">CCMP2712</strain>
    </source>
</reference>
<name>L1JBZ1_GUITC</name>
<keyword evidence="6" id="KW-0378">Hydrolase</keyword>
<dbReference type="GO" id="GO:0004843">
    <property type="term" value="F:cysteine-type deubiquitinase activity"/>
    <property type="evidence" value="ECO:0007669"/>
    <property type="project" value="UniProtKB-EC"/>
</dbReference>
<dbReference type="SUPFAM" id="SSF54001">
    <property type="entry name" value="Cysteine proteinases"/>
    <property type="match status" value="1"/>
</dbReference>
<reference evidence="10" key="3">
    <citation type="submission" date="2016-03" db="UniProtKB">
        <authorList>
            <consortium name="EnsemblProtists"/>
        </authorList>
    </citation>
    <scope>IDENTIFICATION</scope>
</reference>
<dbReference type="PROSITE" id="PS50802">
    <property type="entry name" value="OTU"/>
    <property type="match status" value="1"/>
</dbReference>
<dbReference type="RefSeq" id="XP_005832777.1">
    <property type="nucleotide sequence ID" value="XM_005832720.1"/>
</dbReference>
<dbReference type="Proteomes" id="UP000011087">
    <property type="component" value="Unassembled WGS sequence"/>
</dbReference>
<keyword evidence="4" id="KW-0645">Protease</keyword>
<feature type="region of interest" description="Disordered" evidence="7">
    <location>
        <begin position="121"/>
        <end position="140"/>
    </location>
</feature>
<organism evidence="9">
    <name type="scientific">Guillardia theta (strain CCMP2712)</name>
    <name type="common">Cryptophyte</name>
    <dbReference type="NCBI Taxonomy" id="905079"/>
    <lineage>
        <taxon>Eukaryota</taxon>
        <taxon>Cryptophyceae</taxon>
        <taxon>Pyrenomonadales</taxon>
        <taxon>Geminigeraceae</taxon>
        <taxon>Guillardia</taxon>
    </lineage>
</organism>
<proteinExistence type="inferred from homology"/>
<evidence type="ECO:0000256" key="1">
    <source>
        <dbReference type="ARBA" id="ARBA00000707"/>
    </source>
</evidence>
<dbReference type="PANTHER" id="PTHR12419">
    <property type="entry name" value="OTU DOMAIN CONTAINING PROTEIN"/>
    <property type="match status" value="1"/>
</dbReference>
<comment type="catalytic activity">
    <reaction evidence="1">
        <text>Thiol-dependent hydrolysis of ester, thioester, amide, peptide and isopeptide bonds formed by the C-terminal Gly of ubiquitin (a 76-residue protein attached to proteins as an intracellular targeting signal).</text>
        <dbReference type="EC" id="3.4.19.12"/>
    </reaction>
</comment>
<accession>L1JBZ1</accession>
<reference evidence="9 11" key="1">
    <citation type="journal article" date="2012" name="Nature">
        <title>Algal genomes reveal evolutionary mosaicism and the fate of nucleomorphs.</title>
        <authorList>
            <consortium name="DOE Joint Genome Institute"/>
            <person name="Curtis B.A."/>
            <person name="Tanifuji G."/>
            <person name="Burki F."/>
            <person name="Gruber A."/>
            <person name="Irimia M."/>
            <person name="Maruyama S."/>
            <person name="Arias M.C."/>
            <person name="Ball S.G."/>
            <person name="Gile G.H."/>
            <person name="Hirakawa Y."/>
            <person name="Hopkins J.F."/>
            <person name="Kuo A."/>
            <person name="Rensing S.A."/>
            <person name="Schmutz J."/>
            <person name="Symeonidi A."/>
            <person name="Elias M."/>
            <person name="Eveleigh R.J."/>
            <person name="Herman E.K."/>
            <person name="Klute M.J."/>
            <person name="Nakayama T."/>
            <person name="Obornik M."/>
            <person name="Reyes-Prieto A."/>
            <person name="Armbrust E.V."/>
            <person name="Aves S.J."/>
            <person name="Beiko R.G."/>
            <person name="Coutinho P."/>
            <person name="Dacks J.B."/>
            <person name="Durnford D.G."/>
            <person name="Fast N.M."/>
            <person name="Green B.R."/>
            <person name="Grisdale C.J."/>
            <person name="Hempel F."/>
            <person name="Henrissat B."/>
            <person name="Hoppner M.P."/>
            <person name="Ishida K."/>
            <person name="Kim E."/>
            <person name="Koreny L."/>
            <person name="Kroth P.G."/>
            <person name="Liu Y."/>
            <person name="Malik S.B."/>
            <person name="Maier U.G."/>
            <person name="McRose D."/>
            <person name="Mock T."/>
            <person name="Neilson J.A."/>
            <person name="Onodera N.T."/>
            <person name="Poole A.M."/>
            <person name="Pritham E.J."/>
            <person name="Richards T.A."/>
            <person name="Rocap G."/>
            <person name="Roy S.W."/>
            <person name="Sarai C."/>
            <person name="Schaack S."/>
            <person name="Shirato S."/>
            <person name="Slamovits C.H."/>
            <person name="Spencer D.F."/>
            <person name="Suzuki S."/>
            <person name="Worden A.Z."/>
            <person name="Zauner S."/>
            <person name="Barry K."/>
            <person name="Bell C."/>
            <person name="Bharti A.K."/>
            <person name="Crow J.A."/>
            <person name="Grimwood J."/>
            <person name="Kramer R."/>
            <person name="Lindquist E."/>
            <person name="Lucas S."/>
            <person name="Salamov A."/>
            <person name="McFadden G.I."/>
            <person name="Lane C.E."/>
            <person name="Keeling P.J."/>
            <person name="Gray M.W."/>
            <person name="Grigoriev I.V."/>
            <person name="Archibald J.M."/>
        </authorList>
    </citation>
    <scope>NUCLEOTIDE SEQUENCE</scope>
    <source>
        <strain evidence="9 11">CCMP2712</strain>
    </source>
</reference>
<protein>
    <recommendedName>
        <fullName evidence="3">ubiquitinyl hydrolase 1</fullName>
        <ecNumber evidence="3">3.4.19.12</ecNumber>
    </recommendedName>
</protein>
<evidence type="ECO:0000313" key="10">
    <source>
        <dbReference type="EnsemblProtists" id="EKX45797"/>
    </source>
</evidence>
<dbReference type="EnsemblProtists" id="EKX45797">
    <property type="protein sequence ID" value="EKX45797"/>
    <property type="gene ID" value="GUITHDRAFT_108248"/>
</dbReference>
<dbReference type="eggNOG" id="KOG2605">
    <property type="taxonomic scope" value="Eukaryota"/>
</dbReference>
<dbReference type="GO" id="GO:0006508">
    <property type="term" value="P:proteolysis"/>
    <property type="evidence" value="ECO:0007669"/>
    <property type="project" value="UniProtKB-KW"/>
</dbReference>
<evidence type="ECO:0000256" key="4">
    <source>
        <dbReference type="ARBA" id="ARBA00022670"/>
    </source>
</evidence>
<dbReference type="PANTHER" id="PTHR12419:SF4">
    <property type="entry name" value="OTU DOMAIN-CONTAINING PROTEIN 5"/>
    <property type="match status" value="1"/>
</dbReference>
<dbReference type="InterPro" id="IPR050704">
    <property type="entry name" value="Peptidase_C85-like"/>
</dbReference>
<evidence type="ECO:0000256" key="7">
    <source>
        <dbReference type="SAM" id="MobiDB-lite"/>
    </source>
</evidence>
<evidence type="ECO:0000313" key="11">
    <source>
        <dbReference type="Proteomes" id="UP000011087"/>
    </source>
</evidence>
<dbReference type="Gene3D" id="3.90.70.80">
    <property type="match status" value="1"/>
</dbReference>